<reference evidence="1" key="1">
    <citation type="submission" date="2023-03" db="EMBL/GenBank/DDBJ databases">
        <title>Massive genome expansion in bonnet fungi (Mycena s.s.) driven by repeated elements and novel gene families across ecological guilds.</title>
        <authorList>
            <consortium name="Lawrence Berkeley National Laboratory"/>
            <person name="Harder C.B."/>
            <person name="Miyauchi S."/>
            <person name="Viragh M."/>
            <person name="Kuo A."/>
            <person name="Thoen E."/>
            <person name="Andreopoulos B."/>
            <person name="Lu D."/>
            <person name="Skrede I."/>
            <person name="Drula E."/>
            <person name="Henrissat B."/>
            <person name="Morin E."/>
            <person name="Kohler A."/>
            <person name="Barry K."/>
            <person name="LaButti K."/>
            <person name="Morin E."/>
            <person name="Salamov A."/>
            <person name="Lipzen A."/>
            <person name="Mereny Z."/>
            <person name="Hegedus B."/>
            <person name="Baldrian P."/>
            <person name="Stursova M."/>
            <person name="Weitz H."/>
            <person name="Taylor A."/>
            <person name="Grigoriev I.V."/>
            <person name="Nagy L.G."/>
            <person name="Martin F."/>
            <person name="Kauserud H."/>
        </authorList>
    </citation>
    <scope>NUCLEOTIDE SEQUENCE</scope>
    <source>
        <strain evidence="1">9144</strain>
    </source>
</reference>
<dbReference type="Proteomes" id="UP001219525">
    <property type="component" value="Unassembled WGS sequence"/>
</dbReference>
<protein>
    <submittedName>
        <fullName evidence="1">Uncharacterized protein</fullName>
    </submittedName>
</protein>
<keyword evidence="2" id="KW-1185">Reference proteome</keyword>
<gene>
    <name evidence="1" type="ORF">GGX14DRAFT_387552</name>
</gene>
<organism evidence="1 2">
    <name type="scientific">Mycena pura</name>
    <dbReference type="NCBI Taxonomy" id="153505"/>
    <lineage>
        <taxon>Eukaryota</taxon>
        <taxon>Fungi</taxon>
        <taxon>Dikarya</taxon>
        <taxon>Basidiomycota</taxon>
        <taxon>Agaricomycotina</taxon>
        <taxon>Agaricomycetes</taxon>
        <taxon>Agaricomycetidae</taxon>
        <taxon>Agaricales</taxon>
        <taxon>Marasmiineae</taxon>
        <taxon>Mycenaceae</taxon>
        <taxon>Mycena</taxon>
    </lineage>
</organism>
<evidence type="ECO:0000313" key="2">
    <source>
        <dbReference type="Proteomes" id="UP001219525"/>
    </source>
</evidence>
<dbReference type="AlphaFoldDB" id="A0AAD6YM22"/>
<sequence length="401" mass="42535">MPTTSFTRHCPFPPSFTLPVPSPALVYLPRAVASPCSRHCTLVYHLRLTHAVSRPRSLNPRRFFTHKPLDALIHLPASSRQSAHAHALCSLPHARVLSIAFLAVFRARALGIAVPTAVHACRPAPMLAIAIPTAFCTRALGIAISTAALLGRAHTLGAAIDPEIRSRTLSAAIPAAHSTHAHATLPHTNSLLPSRPLGVPPARAAAGLRAPPRSHLYALPPSRLLAPSHPLALPPSLLHTPSHLLALPPSSLLVPPPFHLHAPPPPLSPLRATVRHARAATVPPACTAAVPPACTAAVPPARAATVLPACAAAISPLAGPWYRYNELCALILQVVRKSIEHCVQGREMYCALTLHDVLIGTTISILRSKSKIKLALPADTVLAVYDQNSAFNEAHFMVPKM</sequence>
<accession>A0AAD6YM22</accession>
<name>A0AAD6YM22_9AGAR</name>
<evidence type="ECO:0000313" key="1">
    <source>
        <dbReference type="EMBL" id="KAJ7223215.1"/>
    </source>
</evidence>
<proteinExistence type="predicted"/>
<dbReference type="EMBL" id="JARJCW010000006">
    <property type="protein sequence ID" value="KAJ7223215.1"/>
    <property type="molecule type" value="Genomic_DNA"/>
</dbReference>
<comment type="caution">
    <text evidence="1">The sequence shown here is derived from an EMBL/GenBank/DDBJ whole genome shotgun (WGS) entry which is preliminary data.</text>
</comment>